<keyword evidence="4" id="KW-1185">Reference proteome</keyword>
<evidence type="ECO:0008006" key="5">
    <source>
        <dbReference type="Google" id="ProtNLM"/>
    </source>
</evidence>
<accession>A0A8H6TWG1</accession>
<proteinExistence type="predicted"/>
<feature type="compositionally biased region" description="Low complexity" evidence="2">
    <location>
        <begin position="33"/>
        <end position="43"/>
    </location>
</feature>
<keyword evidence="1" id="KW-0238">DNA-binding</keyword>
<dbReference type="PANTHER" id="PTHR34605">
    <property type="entry name" value="PHAGE_INTEGRASE DOMAIN-CONTAINING PROTEIN"/>
    <property type="match status" value="1"/>
</dbReference>
<feature type="region of interest" description="Disordered" evidence="2">
    <location>
        <begin position="1"/>
        <end position="43"/>
    </location>
</feature>
<sequence>MSKASARVSMPVTATTTSESELAPRMGRGLARLPDSPTTPTTSTSLFLLTASAGYPPVPSIPLSSNKRKPRKPKAGNEIQNNNFRPHVLAQDWLRLWSYPFSQDHDTEFRKHLPQDAVDKTYAALFGALAPDTQENYAAGLLRFHQFCDKFKIPERAWMPASHFLLTAFITQHVGTIGSSTVKSWMSGIKAWHDLNGAPWEGEDHWVELVRHTANKEGTAFRRQQCGPVTIEHMIALHAILDLSKPFNAAVWALATAAFWGCRRLGELTIPSLNKFNPKLHVTQGTCCWRVSPNGIMPATAIPLPWMKSTRNCGGLLTLTGRDDDLCPDKPLQNHLAVNKGVPPDVPLFAFTSNGGNWSPMTKDWFIHGFRIGGLMELLLAGVPCKVIAALRGWTSFAFLLYWRKIQHIIPMNIGKAYDKAKLAEVAKAFEEFRIAHNIALPTADLIF</sequence>
<evidence type="ECO:0000313" key="3">
    <source>
        <dbReference type="EMBL" id="KAF7324274.1"/>
    </source>
</evidence>
<dbReference type="GO" id="GO:0003677">
    <property type="term" value="F:DNA binding"/>
    <property type="evidence" value="ECO:0007669"/>
    <property type="project" value="UniProtKB-KW"/>
</dbReference>
<feature type="region of interest" description="Disordered" evidence="2">
    <location>
        <begin position="59"/>
        <end position="80"/>
    </location>
</feature>
<dbReference type="SUPFAM" id="SSF56349">
    <property type="entry name" value="DNA breaking-rejoining enzymes"/>
    <property type="match status" value="1"/>
</dbReference>
<dbReference type="Gene3D" id="1.10.150.130">
    <property type="match status" value="1"/>
</dbReference>
<gene>
    <name evidence="3" type="ORF">MVEN_02651100</name>
</gene>
<dbReference type="InterPro" id="IPR010998">
    <property type="entry name" value="Integrase_recombinase_N"/>
</dbReference>
<comment type="caution">
    <text evidence="3">The sequence shown here is derived from an EMBL/GenBank/DDBJ whole genome shotgun (WGS) entry which is preliminary data.</text>
</comment>
<dbReference type="Proteomes" id="UP000620124">
    <property type="component" value="Unassembled WGS sequence"/>
</dbReference>
<dbReference type="SUPFAM" id="SSF47823">
    <property type="entry name" value="lambda integrase-like, N-terminal domain"/>
    <property type="match status" value="1"/>
</dbReference>
<dbReference type="InterPro" id="IPR052925">
    <property type="entry name" value="Phage_Integrase-like_Recomb"/>
</dbReference>
<evidence type="ECO:0000256" key="2">
    <source>
        <dbReference type="SAM" id="MobiDB-lite"/>
    </source>
</evidence>
<dbReference type="PANTHER" id="PTHR34605:SF4">
    <property type="entry name" value="DNA ADENINE METHYLTRANSFERASE"/>
    <property type="match status" value="1"/>
</dbReference>
<dbReference type="InterPro" id="IPR011010">
    <property type="entry name" value="DNA_brk_join_enz"/>
</dbReference>
<reference evidence="3" key="1">
    <citation type="submission" date="2020-05" db="EMBL/GenBank/DDBJ databases">
        <title>Mycena genomes resolve the evolution of fungal bioluminescence.</title>
        <authorList>
            <person name="Tsai I.J."/>
        </authorList>
    </citation>
    <scope>NUCLEOTIDE SEQUENCE</scope>
    <source>
        <strain evidence="3">CCC161011</strain>
    </source>
</reference>
<name>A0A8H6TWG1_9AGAR</name>
<dbReference type="OrthoDB" id="2506773at2759"/>
<evidence type="ECO:0000256" key="1">
    <source>
        <dbReference type="ARBA" id="ARBA00023125"/>
    </source>
</evidence>
<organism evidence="3 4">
    <name type="scientific">Mycena venus</name>
    <dbReference type="NCBI Taxonomy" id="2733690"/>
    <lineage>
        <taxon>Eukaryota</taxon>
        <taxon>Fungi</taxon>
        <taxon>Dikarya</taxon>
        <taxon>Basidiomycota</taxon>
        <taxon>Agaricomycotina</taxon>
        <taxon>Agaricomycetes</taxon>
        <taxon>Agaricomycetidae</taxon>
        <taxon>Agaricales</taxon>
        <taxon>Marasmiineae</taxon>
        <taxon>Mycenaceae</taxon>
        <taxon>Mycena</taxon>
    </lineage>
</organism>
<protein>
    <recommendedName>
        <fullName evidence="5">DNA breaking-rejoining enzyme</fullName>
    </recommendedName>
</protein>
<dbReference type="AlphaFoldDB" id="A0A8H6TWG1"/>
<evidence type="ECO:0000313" key="4">
    <source>
        <dbReference type="Proteomes" id="UP000620124"/>
    </source>
</evidence>
<dbReference type="EMBL" id="JACAZI010000071">
    <property type="protein sequence ID" value="KAF7324274.1"/>
    <property type="molecule type" value="Genomic_DNA"/>
</dbReference>